<dbReference type="PIRSF" id="PIRSF017082">
    <property type="entry name" value="YflP"/>
    <property type="match status" value="1"/>
</dbReference>
<dbReference type="Proteomes" id="UP000298781">
    <property type="component" value="Chromosome"/>
</dbReference>
<keyword evidence="4" id="KW-1185">Reference proteome</keyword>
<accession>A0A4D7AVC4</accession>
<dbReference type="InterPro" id="IPR005064">
    <property type="entry name" value="BUG"/>
</dbReference>
<dbReference type="InterPro" id="IPR042100">
    <property type="entry name" value="Bug_dom1"/>
</dbReference>
<dbReference type="Gene3D" id="3.40.190.150">
    <property type="entry name" value="Bordetella uptake gene, domain 1"/>
    <property type="match status" value="1"/>
</dbReference>
<evidence type="ECO:0000256" key="1">
    <source>
        <dbReference type="ARBA" id="ARBA00006987"/>
    </source>
</evidence>
<organism evidence="3 4">
    <name type="scientific">Phreatobacter stygius</name>
    <dbReference type="NCBI Taxonomy" id="1940610"/>
    <lineage>
        <taxon>Bacteria</taxon>
        <taxon>Pseudomonadati</taxon>
        <taxon>Pseudomonadota</taxon>
        <taxon>Alphaproteobacteria</taxon>
        <taxon>Hyphomicrobiales</taxon>
        <taxon>Phreatobacteraceae</taxon>
        <taxon>Phreatobacter</taxon>
    </lineage>
</organism>
<protein>
    <submittedName>
        <fullName evidence="3">Tripartite tricarboxylate transporter substrate binding protein</fullName>
    </submittedName>
</protein>
<dbReference type="RefSeq" id="WP_136958416.1">
    <property type="nucleotide sequence ID" value="NZ_CP039690.1"/>
</dbReference>
<name>A0A4D7AVC4_9HYPH</name>
<keyword evidence="2" id="KW-0732">Signal</keyword>
<proteinExistence type="inferred from homology"/>
<dbReference type="PANTHER" id="PTHR42928:SF5">
    <property type="entry name" value="BLR1237 PROTEIN"/>
    <property type="match status" value="1"/>
</dbReference>
<dbReference type="CDD" id="cd13578">
    <property type="entry name" value="PBP2_Bug27"/>
    <property type="match status" value="1"/>
</dbReference>
<dbReference type="EMBL" id="CP039690">
    <property type="protein sequence ID" value="QCI62953.1"/>
    <property type="molecule type" value="Genomic_DNA"/>
</dbReference>
<evidence type="ECO:0000313" key="4">
    <source>
        <dbReference type="Proteomes" id="UP000298781"/>
    </source>
</evidence>
<dbReference type="AlphaFoldDB" id="A0A4D7AVC4"/>
<evidence type="ECO:0000256" key="2">
    <source>
        <dbReference type="SAM" id="SignalP"/>
    </source>
</evidence>
<sequence>MLRRVLLGLTAFAMMGLAAGPAAAAFPDRAVRIIVPFPAGGSNDVIARLIGQRLSEIWKQPVVIENRPGAGGNIGTEAVVRADPDGYTLLVTAPGPLVINPALYANLAFKPLDDLAPVALVANVPIVLAVNPQVGATTVAELIALAKAQPGKLLFGSSGNGTTNHLAGELLKTLAGINIAHVPYRGAAPAMSDLIAGHIPILFDNLPAVRPQVAGGKIRALAVAGAARSPLYPELPTMIEAGVAGFDASAWFGLSAPAKTPPEVMKVLVDTVTTILREPETVAKFAELGAEPGALFGAAFGEYLRTETTKWAGIVRSAAVKVD</sequence>
<dbReference type="OrthoDB" id="7250553at2"/>
<reference evidence="3 4" key="1">
    <citation type="submission" date="2019-04" db="EMBL/GenBank/DDBJ databases">
        <title>Phreatobacter aquaticus sp. nov.</title>
        <authorList>
            <person name="Choi A."/>
        </authorList>
    </citation>
    <scope>NUCLEOTIDE SEQUENCE [LARGE SCALE GENOMIC DNA]</scope>
    <source>
        <strain evidence="3 4">KCTC 52518</strain>
    </source>
</reference>
<dbReference type="SUPFAM" id="SSF53850">
    <property type="entry name" value="Periplasmic binding protein-like II"/>
    <property type="match status" value="1"/>
</dbReference>
<gene>
    <name evidence="3" type="ORF">E8M01_01065</name>
</gene>
<dbReference type="PANTHER" id="PTHR42928">
    <property type="entry name" value="TRICARBOXYLATE-BINDING PROTEIN"/>
    <property type="match status" value="1"/>
</dbReference>
<feature type="signal peptide" evidence="2">
    <location>
        <begin position="1"/>
        <end position="24"/>
    </location>
</feature>
<evidence type="ECO:0000313" key="3">
    <source>
        <dbReference type="EMBL" id="QCI62953.1"/>
    </source>
</evidence>
<dbReference type="Gene3D" id="3.40.190.10">
    <property type="entry name" value="Periplasmic binding protein-like II"/>
    <property type="match status" value="1"/>
</dbReference>
<dbReference type="KEGG" id="pstg:E8M01_01065"/>
<feature type="chain" id="PRO_5020231235" evidence="2">
    <location>
        <begin position="25"/>
        <end position="323"/>
    </location>
</feature>
<dbReference type="Pfam" id="PF03401">
    <property type="entry name" value="TctC"/>
    <property type="match status" value="1"/>
</dbReference>
<comment type="similarity">
    <text evidence="1">Belongs to the UPF0065 (bug) family.</text>
</comment>